<evidence type="ECO:0000313" key="3">
    <source>
        <dbReference type="EMBL" id="CAF1602043.1"/>
    </source>
</evidence>
<dbReference type="InterPro" id="IPR039329">
    <property type="entry name" value="SIAE"/>
</dbReference>
<dbReference type="EMBL" id="CAJNOI010000947">
    <property type="protein sequence ID" value="CAF1365668.1"/>
    <property type="molecule type" value="Genomic_DNA"/>
</dbReference>
<dbReference type="EMBL" id="CAJNOM010001298">
    <property type="protein sequence ID" value="CAF1602146.1"/>
    <property type="molecule type" value="Genomic_DNA"/>
</dbReference>
<accession>A0A816AST1</accession>
<dbReference type="OrthoDB" id="42638at2759"/>
<keyword evidence="5" id="KW-1185">Reference proteome</keyword>
<evidence type="ECO:0000313" key="4">
    <source>
        <dbReference type="EMBL" id="CAF1602146.1"/>
    </source>
</evidence>
<dbReference type="PANTHER" id="PTHR22901">
    <property type="entry name" value="SIALATE O-ACETYLESTERASE"/>
    <property type="match status" value="1"/>
</dbReference>
<dbReference type="EMBL" id="CAJNOI010000948">
    <property type="protein sequence ID" value="CAF1365859.1"/>
    <property type="molecule type" value="Genomic_DNA"/>
</dbReference>
<name>A0A816AST1_9BILA</name>
<gene>
    <name evidence="1" type="ORF">BJG266_LOCUS35747</name>
    <name evidence="2" type="ORF">BJG266_LOCUS35757</name>
    <name evidence="3" type="ORF">QVE165_LOCUS52782</name>
    <name evidence="4" type="ORF">QVE165_LOCUS52795</name>
</gene>
<evidence type="ECO:0000313" key="5">
    <source>
        <dbReference type="Proteomes" id="UP000663832"/>
    </source>
</evidence>
<evidence type="ECO:0000313" key="2">
    <source>
        <dbReference type="EMBL" id="CAF1365859.1"/>
    </source>
</evidence>
<dbReference type="GO" id="GO:0005975">
    <property type="term" value="P:carbohydrate metabolic process"/>
    <property type="evidence" value="ECO:0007669"/>
    <property type="project" value="TreeGrafter"/>
</dbReference>
<dbReference type="AlphaFoldDB" id="A0A816AST1"/>
<reference evidence="4" key="1">
    <citation type="submission" date="2021-02" db="EMBL/GenBank/DDBJ databases">
        <authorList>
            <person name="Nowell W R."/>
        </authorList>
    </citation>
    <scope>NUCLEOTIDE SEQUENCE</scope>
</reference>
<dbReference type="GO" id="GO:0001681">
    <property type="term" value="F:sialate O-acetylesterase activity"/>
    <property type="evidence" value="ECO:0007669"/>
    <property type="project" value="InterPro"/>
</dbReference>
<sequence>MNLKDIFSLILLTRYTISCDGVFRFANYIQDHMVLQRAPKRAVVWSYSDTNSSITLEMNNKIYIHNEWIRFCESIWSITFDPQPDGGPNQINVH</sequence>
<proteinExistence type="predicted"/>
<evidence type="ECO:0000313" key="1">
    <source>
        <dbReference type="EMBL" id="CAF1365668.1"/>
    </source>
</evidence>
<protein>
    <submittedName>
        <fullName evidence="4">Uncharacterized protein</fullName>
    </submittedName>
</protein>
<comment type="caution">
    <text evidence="4">The sequence shown here is derived from an EMBL/GenBank/DDBJ whole genome shotgun (WGS) entry which is preliminary data.</text>
</comment>
<dbReference type="Proteomes" id="UP000663832">
    <property type="component" value="Unassembled WGS sequence"/>
</dbReference>
<dbReference type="Proteomes" id="UP000663877">
    <property type="component" value="Unassembled WGS sequence"/>
</dbReference>
<dbReference type="EMBL" id="CAJNOM010001296">
    <property type="protein sequence ID" value="CAF1602043.1"/>
    <property type="molecule type" value="Genomic_DNA"/>
</dbReference>
<dbReference type="PANTHER" id="PTHR22901:SF0">
    <property type="entry name" value="SIALATE O-ACETYLESTERASE"/>
    <property type="match status" value="1"/>
</dbReference>
<organism evidence="4 5">
    <name type="scientific">Adineta steineri</name>
    <dbReference type="NCBI Taxonomy" id="433720"/>
    <lineage>
        <taxon>Eukaryota</taxon>
        <taxon>Metazoa</taxon>
        <taxon>Spiralia</taxon>
        <taxon>Gnathifera</taxon>
        <taxon>Rotifera</taxon>
        <taxon>Eurotatoria</taxon>
        <taxon>Bdelloidea</taxon>
        <taxon>Adinetida</taxon>
        <taxon>Adinetidae</taxon>
        <taxon>Adineta</taxon>
    </lineage>
</organism>